<feature type="region of interest" description="Disordered" evidence="1">
    <location>
        <begin position="1"/>
        <end position="25"/>
    </location>
</feature>
<name>A0A450TMU4_9GAMM</name>
<gene>
    <name evidence="2" type="ORF">BECKDK2373C_GA0170839_12042</name>
</gene>
<feature type="compositionally biased region" description="Basic and acidic residues" evidence="1">
    <location>
        <begin position="1"/>
        <end position="17"/>
    </location>
</feature>
<organism evidence="2">
    <name type="scientific">Candidatus Kentrum sp. DK</name>
    <dbReference type="NCBI Taxonomy" id="2126562"/>
    <lineage>
        <taxon>Bacteria</taxon>
        <taxon>Pseudomonadati</taxon>
        <taxon>Pseudomonadota</taxon>
        <taxon>Gammaproteobacteria</taxon>
        <taxon>Candidatus Kentrum</taxon>
    </lineage>
</organism>
<accession>A0A450TMU4</accession>
<evidence type="ECO:0000256" key="1">
    <source>
        <dbReference type="SAM" id="MobiDB-lite"/>
    </source>
</evidence>
<protein>
    <submittedName>
        <fullName evidence="2">Uncharacterized protein</fullName>
    </submittedName>
</protein>
<dbReference type="AlphaFoldDB" id="A0A450TMU4"/>
<reference evidence="2" key="1">
    <citation type="submission" date="2019-02" db="EMBL/GenBank/DDBJ databases">
        <authorList>
            <person name="Gruber-Vodicka R. H."/>
            <person name="Seah K. B. B."/>
        </authorList>
    </citation>
    <scope>NUCLEOTIDE SEQUENCE</scope>
    <source>
        <strain evidence="2">BECK_DK161</strain>
    </source>
</reference>
<sequence length="62" mass="7104">MRERQPQRGCVEKRRGNNDATPLGLFSTGAFPRVAGFARNLRSMLRSPFRARTHEHPEIDNP</sequence>
<dbReference type="EMBL" id="CAADEY010000204">
    <property type="protein sequence ID" value="VFJ69049.1"/>
    <property type="molecule type" value="Genomic_DNA"/>
</dbReference>
<proteinExistence type="predicted"/>
<evidence type="ECO:0000313" key="2">
    <source>
        <dbReference type="EMBL" id="VFJ69049.1"/>
    </source>
</evidence>